<keyword evidence="2" id="KW-0812">Transmembrane</keyword>
<dbReference type="Proteomes" id="UP000076722">
    <property type="component" value="Unassembled WGS sequence"/>
</dbReference>
<evidence type="ECO:0000256" key="2">
    <source>
        <dbReference type="SAM" id="Phobius"/>
    </source>
</evidence>
<evidence type="ECO:0000313" key="3">
    <source>
        <dbReference type="EMBL" id="KZS98829.1"/>
    </source>
</evidence>
<accession>A0A165ADF3</accession>
<feature type="transmembrane region" description="Helical" evidence="2">
    <location>
        <begin position="67"/>
        <end position="89"/>
    </location>
</feature>
<protein>
    <submittedName>
        <fullName evidence="3">Uncharacterized protein</fullName>
    </submittedName>
</protein>
<evidence type="ECO:0000256" key="1">
    <source>
        <dbReference type="SAM" id="MobiDB-lite"/>
    </source>
</evidence>
<feature type="region of interest" description="Disordered" evidence="1">
    <location>
        <begin position="148"/>
        <end position="300"/>
    </location>
</feature>
<name>A0A165ADF3_9AGAM</name>
<dbReference type="AlphaFoldDB" id="A0A165ADF3"/>
<sequence length="300" mass="33212">MYTSINDYNDYKSRHRVGGEANDRVGAVPLSSWFNWPTLLYTPGRARGTMRKRASEVPEIDGSEGGFIGLVVALAVLIFLSCVCVYFLLRVRKGGGRGRGHVSHFKNMRGTDTYGDEAPDDNKEHGAFAALRWNFKRLIGRGRQTGTGWIQQRDMEGDIDSDDDDTHFLRPPRQTLGSSQNDQRETSRGIGLKHHRTNTNSKLPPLPPSETADEYPNIAPYGPYTPHHSDSVSSVGLEAPGTEPEPPRPRSRSPLPDPINIPARYPTTAQKSVTSPINDSPVTVTSVDSQRSGSKFREEL</sequence>
<proteinExistence type="predicted"/>
<organism evidence="3 4">
    <name type="scientific">Sistotremastrum niveocremeum HHB9708</name>
    <dbReference type="NCBI Taxonomy" id="1314777"/>
    <lineage>
        <taxon>Eukaryota</taxon>
        <taxon>Fungi</taxon>
        <taxon>Dikarya</taxon>
        <taxon>Basidiomycota</taxon>
        <taxon>Agaricomycotina</taxon>
        <taxon>Agaricomycetes</taxon>
        <taxon>Sistotremastrales</taxon>
        <taxon>Sistotremastraceae</taxon>
        <taxon>Sertulicium</taxon>
        <taxon>Sertulicium niveocremeum</taxon>
    </lineage>
</organism>
<feature type="compositionally biased region" description="Polar residues" evidence="1">
    <location>
        <begin position="267"/>
        <end position="293"/>
    </location>
</feature>
<keyword evidence="4" id="KW-1185">Reference proteome</keyword>
<evidence type="ECO:0000313" key="4">
    <source>
        <dbReference type="Proteomes" id="UP000076722"/>
    </source>
</evidence>
<keyword evidence="2" id="KW-0472">Membrane</keyword>
<dbReference type="OrthoDB" id="3265603at2759"/>
<reference evidence="3 4" key="1">
    <citation type="journal article" date="2016" name="Mol. Biol. Evol.">
        <title>Comparative Genomics of Early-Diverging Mushroom-Forming Fungi Provides Insights into the Origins of Lignocellulose Decay Capabilities.</title>
        <authorList>
            <person name="Nagy L.G."/>
            <person name="Riley R."/>
            <person name="Tritt A."/>
            <person name="Adam C."/>
            <person name="Daum C."/>
            <person name="Floudas D."/>
            <person name="Sun H."/>
            <person name="Yadav J.S."/>
            <person name="Pangilinan J."/>
            <person name="Larsson K.H."/>
            <person name="Matsuura K."/>
            <person name="Barry K."/>
            <person name="Labutti K."/>
            <person name="Kuo R."/>
            <person name="Ohm R.A."/>
            <person name="Bhattacharya S.S."/>
            <person name="Shirouzu T."/>
            <person name="Yoshinaga Y."/>
            <person name="Martin F.M."/>
            <person name="Grigoriev I.V."/>
            <person name="Hibbett D.S."/>
        </authorList>
    </citation>
    <scope>NUCLEOTIDE SEQUENCE [LARGE SCALE GENOMIC DNA]</scope>
    <source>
        <strain evidence="3 4">HHB9708</strain>
    </source>
</reference>
<dbReference type="EMBL" id="KV419394">
    <property type="protein sequence ID" value="KZS98829.1"/>
    <property type="molecule type" value="Genomic_DNA"/>
</dbReference>
<gene>
    <name evidence="3" type="ORF">SISNIDRAFT_447655</name>
</gene>
<keyword evidence="2" id="KW-1133">Transmembrane helix</keyword>